<proteinExistence type="predicted"/>
<dbReference type="OrthoDB" id="2117591at2759"/>
<dbReference type="Pfam" id="PF00271">
    <property type="entry name" value="Helicase_C"/>
    <property type="match status" value="1"/>
</dbReference>
<evidence type="ECO:0000256" key="5">
    <source>
        <dbReference type="SAM" id="MobiDB-lite"/>
    </source>
</evidence>
<feature type="region of interest" description="Disordered" evidence="5">
    <location>
        <begin position="122"/>
        <end position="292"/>
    </location>
</feature>
<dbReference type="InterPro" id="IPR027417">
    <property type="entry name" value="P-loop_NTPase"/>
</dbReference>
<dbReference type="GO" id="GO:0003676">
    <property type="term" value="F:nucleic acid binding"/>
    <property type="evidence" value="ECO:0007669"/>
    <property type="project" value="InterPro"/>
</dbReference>
<feature type="compositionally biased region" description="Acidic residues" evidence="5">
    <location>
        <begin position="19"/>
        <end position="34"/>
    </location>
</feature>
<dbReference type="InterPro" id="IPR014001">
    <property type="entry name" value="Helicase_ATP-bd"/>
</dbReference>
<dbReference type="InterPro" id="IPR052935">
    <property type="entry name" value="Mg2+_PAP"/>
</dbReference>
<feature type="compositionally biased region" description="Basic and acidic residues" evidence="5">
    <location>
        <begin position="1236"/>
        <end position="1247"/>
    </location>
</feature>
<feature type="compositionally biased region" description="Polar residues" evidence="5">
    <location>
        <begin position="1022"/>
        <end position="1031"/>
    </location>
</feature>
<dbReference type="Pfam" id="PF09949">
    <property type="entry name" value="APP1_cat"/>
    <property type="match status" value="1"/>
</dbReference>
<sequence length="1947" mass="211365">MATQKRKFRSDDFFHYTIEDDEVVEDEVSEEDETPPPKKAKKAKKNKKQKKQQQQPGKQVPESSDDEQANGSGDFDPDFEFFDGGNVFGVGDDEDEEEARHNLEWLGAERIVNLDELIRRRREKKEEEGGEEEEEEKEKEEEKKEIGSKASRKEKVESAKNGDEEEEKEDGQEAEGSDVDLDDDDDEVLADDGFGMGADSDEEASGDEAQPKANGYGSGSDEDEDAAASDNDSVATPNEHPDDRGSDDDDDNNENNNDDDDDMSSEEDEEEKARQNAFFGESHGASRSGAGKSALASVPSFQAMRLFSRPILRGISAAGFTRPTEIQAKTMPFAVEGKDVVGQAVTGSGKTAAFLLPIFERLLYRPTNVPTTRVVILMPTRELAVQCHKVAAKLAGHTSITMALTVGGTSFKASEAGLRARPDIVIGTPGRFIDHMRNSPSFAVDRVEILVLDEADRMLQDGFADELNEIVKTLPRARQTLLFSATMGASVDDLIRVGLSKPVRVLADGAAATTVGTLTQEFVRLRAGREGARLGYLLQLCTTRYRDHTIVFFREKRHIHNARIVFGLLGLTCDELHGNIKQAERTASLDAFRRGAVSFLLASDLAARGLDIPGVQTVINYEVPKNLEDYIHRVGRTARAGRRGVAVTLVAEQDRKFVRAAAKALRKGENSNGNNNNKTQHILKSRSVDPAAAAAWQAKVDALAADVAAIGEEERQARQLAMAEMEGTRGENLLKHRDAILARPERTWFETAREKEAKKTQARRATREERRATDGNGSKKTGSTVDRLRERLKGKRASGELSNKDRKRLDAKSERLAGMGGQKMRQEKKALAQPAKGKRGPGGANVAPLWRHRLLRLRSPRSAGFAKPSLPQPPRPTTTGLSHEPKQPPTGATRKNPAFDRRLPGLLPLFRRLLPPQLRASSLFGRLFGVPAAFRADRARDPFSPPPRLALRERYLRLRLEAFPRYRQRVHARLYRFVVDLALQQRRRRPLSRRPDLLPRASGHDARRLTPFSAPARVPPFRSSSSTDTMQYQDTAFRERGSRRRRLAAMAGTLYRAGAAAASEIREQYSNARSVQDGDSAGGSGEDDRPPSIPAAFPDVAIATGGDAQMVLFPMYAKRHVRKYKAAAPTDHPPSSADGAPATEGYWQREFARMEDEKAVVDVNIHGWLYLAPQNAPLTRRNRLLIGLARRLSGIPAPEQWVAATPAAAAPSADASNGNDEDTQEAHKIARAAAAIERRGQDEKEVANRGGYSETPHTAASYDDNSSDEDRGSSGGAPNTAKTKTTTTTTTTSGYNTPASRDSSPGQSTPEAKPKAPAPPPPGPGKLTPRSSWASSITGGSSGNGGSGALEMTEAELLAANANLLARLGPFLTAPVVQQPVTLFFYNEHQSQSRTVETSDAGHFSICALLDFVPTHVRVLVASSAPGYGYGGGAGGNSDPANAGQVGAVLTEPLSAVAPIHLVEDRGVSVISDIDDTVKTSNIALGTREIFRNTFVRDLGGLAVDGIRAWYTALHDLGVQFHYCSNSPWQLFPMLATFLRQVGLPQGPLHLKQYRGMLQGIFEPVAERKRGTLEKILRDFPDRRFLLVGDSGEADLEVYTDLVLAHPGRILAIFIRDVTTPEQPGYFDAASTTRPPRPQLPSSLSAVGVDIDNDSNNSNNSNGNHVADANQRRPALPPRTASAPTQPRDDAGPVMGTLIDLADDGPDCASDSVASSVTPTNSTATRDASSGGSNGPSSRRPLPPPRPSKPLALRGSIATQPSSSPLSLSRSPSAASSSSNPPPPPPAPRRKPVGSNAMTALTSIHPLAQVVNNSSNNSSGLSTASAGTPDDDPPPPPLPRRARTINLDESGSATPVQRQRLQQQQQQLLLQDQPQPQPQPPNKKVDMWRRRLAHAQAVLGPQGVRLYTWRRGQDVAVEAVGIVKAALGQDDRQGRPDRRNVDSKNNG</sequence>
<dbReference type="SMART" id="SM00487">
    <property type="entry name" value="DEXDc"/>
    <property type="match status" value="1"/>
</dbReference>
<organism evidence="8 9">
    <name type="scientific">Niveomyces insectorum RCEF 264</name>
    <dbReference type="NCBI Taxonomy" id="1081102"/>
    <lineage>
        <taxon>Eukaryota</taxon>
        <taxon>Fungi</taxon>
        <taxon>Dikarya</taxon>
        <taxon>Ascomycota</taxon>
        <taxon>Pezizomycotina</taxon>
        <taxon>Sordariomycetes</taxon>
        <taxon>Hypocreomycetidae</taxon>
        <taxon>Hypocreales</taxon>
        <taxon>Cordycipitaceae</taxon>
        <taxon>Niveomyces</taxon>
    </lineage>
</organism>
<evidence type="ECO:0000256" key="2">
    <source>
        <dbReference type="ARBA" id="ARBA00022801"/>
    </source>
</evidence>
<evidence type="ECO:0000256" key="4">
    <source>
        <dbReference type="ARBA" id="ARBA00022840"/>
    </source>
</evidence>
<feature type="compositionally biased region" description="Polar residues" evidence="5">
    <location>
        <begin position="775"/>
        <end position="784"/>
    </location>
</feature>
<feature type="compositionally biased region" description="Low complexity" evidence="5">
    <location>
        <begin position="1857"/>
        <end position="1874"/>
    </location>
</feature>
<evidence type="ECO:0000313" key="9">
    <source>
        <dbReference type="Proteomes" id="UP000076874"/>
    </source>
</evidence>
<feature type="compositionally biased region" description="Low complexity" evidence="5">
    <location>
        <begin position="1761"/>
        <end position="1779"/>
    </location>
</feature>
<feature type="compositionally biased region" description="Acidic residues" evidence="5">
    <location>
        <begin position="245"/>
        <end position="270"/>
    </location>
</feature>
<name>A0A162MBH5_9HYPO</name>
<feature type="region of interest" description="Disordered" evidence="5">
    <location>
        <begin position="1927"/>
        <end position="1947"/>
    </location>
</feature>
<feature type="compositionally biased region" description="Acidic residues" evidence="5">
    <location>
        <begin position="163"/>
        <end position="190"/>
    </location>
</feature>
<feature type="domain" description="Helicase C-terminal" evidence="7">
    <location>
        <begin position="517"/>
        <end position="683"/>
    </location>
</feature>
<protein>
    <submittedName>
        <fullName evidence="8">ATP-dependent RNA helicase</fullName>
    </submittedName>
</protein>
<feature type="region of interest" description="Disordered" evidence="5">
    <location>
        <begin position="19"/>
        <end position="109"/>
    </location>
</feature>
<dbReference type="EMBL" id="AZHD01000027">
    <property type="protein sequence ID" value="OAA53810.1"/>
    <property type="molecule type" value="Genomic_DNA"/>
</dbReference>
<feature type="compositionally biased region" description="Basic and acidic residues" evidence="5">
    <location>
        <begin position="1929"/>
        <end position="1947"/>
    </location>
</feature>
<evidence type="ECO:0000259" key="6">
    <source>
        <dbReference type="PROSITE" id="PS51192"/>
    </source>
</evidence>
<keyword evidence="2" id="KW-0378">Hydrolase</keyword>
<feature type="compositionally biased region" description="Low complexity" evidence="5">
    <location>
        <begin position="1729"/>
        <end position="1740"/>
    </location>
</feature>
<dbReference type="GO" id="GO:0004386">
    <property type="term" value="F:helicase activity"/>
    <property type="evidence" value="ECO:0007669"/>
    <property type="project" value="UniProtKB-KW"/>
</dbReference>
<dbReference type="GO" id="GO:0005524">
    <property type="term" value="F:ATP binding"/>
    <property type="evidence" value="ECO:0007669"/>
    <property type="project" value="UniProtKB-KW"/>
</dbReference>
<feature type="region of interest" description="Disordered" evidence="5">
    <location>
        <begin position="1206"/>
        <end position="1348"/>
    </location>
</feature>
<reference evidence="8 9" key="1">
    <citation type="journal article" date="2016" name="Genome Biol. Evol.">
        <title>Divergent and convergent evolution of fungal pathogenicity.</title>
        <authorList>
            <person name="Shang Y."/>
            <person name="Xiao G."/>
            <person name="Zheng P."/>
            <person name="Cen K."/>
            <person name="Zhan S."/>
            <person name="Wang C."/>
        </authorList>
    </citation>
    <scope>NUCLEOTIDE SEQUENCE [LARGE SCALE GENOMIC DNA]</scope>
    <source>
        <strain evidence="8 9">RCEF 264</strain>
    </source>
</reference>
<feature type="compositionally biased region" description="Basic and acidic residues" evidence="5">
    <location>
        <begin position="140"/>
        <end position="162"/>
    </location>
</feature>
<keyword evidence="1" id="KW-0547">Nucleotide-binding</keyword>
<dbReference type="InterPro" id="IPR001650">
    <property type="entry name" value="Helicase_C-like"/>
</dbReference>
<evidence type="ECO:0000259" key="7">
    <source>
        <dbReference type="PROSITE" id="PS51194"/>
    </source>
</evidence>
<feature type="region of interest" description="Disordered" evidence="5">
    <location>
        <begin position="1068"/>
        <end position="1098"/>
    </location>
</feature>
<keyword evidence="4" id="KW-0067">ATP-binding</keyword>
<dbReference type="Gene3D" id="3.40.50.300">
    <property type="entry name" value="P-loop containing nucleotide triphosphate hydrolases"/>
    <property type="match status" value="2"/>
</dbReference>
<feature type="compositionally biased region" description="Acidic residues" evidence="5">
    <location>
        <begin position="128"/>
        <end position="139"/>
    </location>
</feature>
<keyword evidence="9" id="KW-1185">Reference proteome</keyword>
<dbReference type="CDD" id="cd17947">
    <property type="entry name" value="DEADc_DDX27"/>
    <property type="match status" value="1"/>
</dbReference>
<feature type="region of interest" description="Disordered" evidence="5">
    <location>
        <begin position="1811"/>
        <end position="1885"/>
    </location>
</feature>
<feature type="region of interest" description="Disordered" evidence="5">
    <location>
        <begin position="1625"/>
        <end position="1794"/>
    </location>
</feature>
<dbReference type="GO" id="GO:0008195">
    <property type="term" value="F:phosphatidate phosphatase activity"/>
    <property type="evidence" value="ECO:0007669"/>
    <property type="project" value="InterPro"/>
</dbReference>
<dbReference type="InterPro" id="IPR000629">
    <property type="entry name" value="RNA-helicase_DEAD-box_CS"/>
</dbReference>
<dbReference type="PANTHER" id="PTHR28208">
    <property type="entry name" value="PHOSPHATIDATE PHOSPHATASE APP1"/>
    <property type="match status" value="1"/>
</dbReference>
<dbReference type="GO" id="GO:0030479">
    <property type="term" value="C:actin cortical patch"/>
    <property type="evidence" value="ECO:0007669"/>
    <property type="project" value="TreeGrafter"/>
</dbReference>
<accession>A0A162MBH5</accession>
<dbReference type="PROSITE" id="PS51194">
    <property type="entry name" value="HELICASE_CTER"/>
    <property type="match status" value="1"/>
</dbReference>
<dbReference type="PANTHER" id="PTHR28208:SF3">
    <property type="entry name" value="PHOSPHATIDATE PHOSPHATASE APP1"/>
    <property type="match status" value="1"/>
</dbReference>
<dbReference type="SUPFAM" id="SSF52540">
    <property type="entry name" value="P-loop containing nucleoside triphosphate hydrolases"/>
    <property type="match status" value="1"/>
</dbReference>
<feature type="compositionally biased region" description="Basic and acidic residues" evidence="5">
    <location>
        <begin position="751"/>
        <end position="773"/>
    </location>
</feature>
<gene>
    <name evidence="8" type="ORF">SPI_09255</name>
</gene>
<comment type="caution">
    <text evidence="8">The sequence shown here is derived from an EMBL/GenBank/DDBJ whole genome shotgun (WGS) entry which is preliminary data.</text>
</comment>
<dbReference type="Pfam" id="PF00270">
    <property type="entry name" value="DEAD"/>
    <property type="match status" value="1"/>
</dbReference>
<dbReference type="SMART" id="SM00490">
    <property type="entry name" value="HELICc"/>
    <property type="match status" value="1"/>
</dbReference>
<feature type="domain" description="Helicase ATP-binding" evidence="6">
    <location>
        <begin position="331"/>
        <end position="505"/>
    </location>
</feature>
<dbReference type="PROSITE" id="PS51192">
    <property type="entry name" value="HELICASE_ATP_BIND_1"/>
    <property type="match status" value="1"/>
</dbReference>
<feature type="compositionally biased region" description="Low complexity" evidence="5">
    <location>
        <begin position="1654"/>
        <end position="1664"/>
    </location>
</feature>
<dbReference type="InterPro" id="IPR019236">
    <property type="entry name" value="APP1_cat"/>
</dbReference>
<evidence type="ECO:0000313" key="8">
    <source>
        <dbReference type="EMBL" id="OAA53810.1"/>
    </source>
</evidence>
<evidence type="ECO:0000256" key="1">
    <source>
        <dbReference type="ARBA" id="ARBA00022741"/>
    </source>
</evidence>
<feature type="region of interest" description="Disordered" evidence="5">
    <location>
        <begin position="1010"/>
        <end position="1031"/>
    </location>
</feature>
<feature type="compositionally biased region" description="Polar residues" evidence="5">
    <location>
        <begin position="1847"/>
        <end position="1856"/>
    </location>
</feature>
<dbReference type="InterPro" id="IPR011545">
    <property type="entry name" value="DEAD/DEAH_box_helicase_dom"/>
</dbReference>
<feature type="region of interest" description="Disordered" evidence="5">
    <location>
        <begin position="862"/>
        <end position="899"/>
    </location>
</feature>
<feature type="compositionally biased region" description="Polar residues" evidence="5">
    <location>
        <begin position="1293"/>
        <end position="1310"/>
    </location>
</feature>
<evidence type="ECO:0000256" key="3">
    <source>
        <dbReference type="ARBA" id="ARBA00022806"/>
    </source>
</evidence>
<dbReference type="Proteomes" id="UP000076874">
    <property type="component" value="Unassembled WGS sequence"/>
</dbReference>
<feature type="compositionally biased region" description="Basic residues" evidence="5">
    <location>
        <begin position="38"/>
        <end position="51"/>
    </location>
</feature>
<dbReference type="STRING" id="1081102.A0A162MBH5"/>
<dbReference type="CDD" id="cd18787">
    <property type="entry name" value="SF2_C_DEAD"/>
    <property type="match status" value="1"/>
</dbReference>
<feature type="region of interest" description="Disordered" evidence="5">
    <location>
        <begin position="751"/>
        <end position="848"/>
    </location>
</feature>
<keyword evidence="3 8" id="KW-0347">Helicase</keyword>
<feature type="compositionally biased region" description="Basic and acidic residues" evidence="5">
    <location>
        <begin position="802"/>
        <end position="815"/>
    </location>
</feature>
<feature type="compositionally biased region" description="Low complexity" evidence="5">
    <location>
        <begin position="1280"/>
        <end position="1292"/>
    </location>
</feature>
<dbReference type="PROSITE" id="PS00039">
    <property type="entry name" value="DEAD_ATP_HELICASE"/>
    <property type="match status" value="1"/>
</dbReference>
<feature type="compositionally biased region" description="Polar residues" evidence="5">
    <location>
        <begin position="1712"/>
        <end position="1728"/>
    </location>
</feature>
<feature type="compositionally biased region" description="Low complexity" evidence="5">
    <location>
        <begin position="1206"/>
        <end position="1215"/>
    </location>
</feature>